<feature type="region of interest" description="Disordered" evidence="3">
    <location>
        <begin position="1"/>
        <end position="30"/>
    </location>
</feature>
<organism evidence="5 6">
    <name type="scientific">Saccharopolyspora montiporae</name>
    <dbReference type="NCBI Taxonomy" id="2781240"/>
    <lineage>
        <taxon>Bacteria</taxon>
        <taxon>Bacillati</taxon>
        <taxon>Actinomycetota</taxon>
        <taxon>Actinomycetes</taxon>
        <taxon>Pseudonocardiales</taxon>
        <taxon>Pseudonocardiaceae</taxon>
        <taxon>Saccharopolyspora</taxon>
    </lineage>
</organism>
<comment type="similarity">
    <text evidence="1 2">Belongs to the anti-sigma-factor antagonist family.</text>
</comment>
<feature type="compositionally biased region" description="Polar residues" evidence="3">
    <location>
        <begin position="1"/>
        <end position="15"/>
    </location>
</feature>
<dbReference type="RefSeq" id="WP_193927018.1">
    <property type="nucleotide sequence ID" value="NZ_JADEYC010000007.1"/>
</dbReference>
<comment type="caution">
    <text evidence="5">The sequence shown here is derived from an EMBL/GenBank/DDBJ whole genome shotgun (WGS) entry which is preliminary data.</text>
</comment>
<feature type="domain" description="STAS" evidence="4">
    <location>
        <begin position="47"/>
        <end position="117"/>
    </location>
</feature>
<sequence>MIVSESGATAANTEAPTIAAPRHAADPPVHAGARGSTLRLAVDWPAPGIVLVRVGGDIDLAGVPRLTELVRQRLTAATLSAVVVDLTDVTFCGSAALELLLQAQHRTDQRGTALYVVPGPVMGRLLDLTGLRHRFSCRDDTAHAIAAACAG</sequence>
<dbReference type="SUPFAM" id="SSF52091">
    <property type="entry name" value="SpoIIaa-like"/>
    <property type="match status" value="1"/>
</dbReference>
<evidence type="ECO:0000256" key="1">
    <source>
        <dbReference type="ARBA" id="ARBA00009013"/>
    </source>
</evidence>
<protein>
    <recommendedName>
        <fullName evidence="2">Anti-sigma factor antagonist</fullName>
    </recommendedName>
</protein>
<accession>A0A929B9D9</accession>
<evidence type="ECO:0000313" key="5">
    <source>
        <dbReference type="EMBL" id="MBE9373563.1"/>
    </source>
</evidence>
<name>A0A929B9D9_9PSEU</name>
<dbReference type="Proteomes" id="UP000598360">
    <property type="component" value="Unassembled WGS sequence"/>
</dbReference>
<dbReference type="InterPro" id="IPR003658">
    <property type="entry name" value="Anti-sigma_ant"/>
</dbReference>
<dbReference type="CDD" id="cd07043">
    <property type="entry name" value="STAS_anti-anti-sigma_factors"/>
    <property type="match status" value="1"/>
</dbReference>
<dbReference type="EMBL" id="JADEYC010000007">
    <property type="protein sequence ID" value="MBE9373563.1"/>
    <property type="molecule type" value="Genomic_DNA"/>
</dbReference>
<dbReference type="InterPro" id="IPR002645">
    <property type="entry name" value="STAS_dom"/>
</dbReference>
<proteinExistence type="inferred from homology"/>
<dbReference type="Pfam" id="PF01740">
    <property type="entry name" value="STAS"/>
    <property type="match status" value="1"/>
</dbReference>
<dbReference type="PANTHER" id="PTHR33495:SF2">
    <property type="entry name" value="ANTI-SIGMA FACTOR ANTAGONIST TM_1081-RELATED"/>
    <property type="match status" value="1"/>
</dbReference>
<dbReference type="Gene3D" id="3.30.750.24">
    <property type="entry name" value="STAS domain"/>
    <property type="match status" value="1"/>
</dbReference>
<dbReference type="GO" id="GO:0043856">
    <property type="term" value="F:anti-sigma factor antagonist activity"/>
    <property type="evidence" value="ECO:0007669"/>
    <property type="project" value="InterPro"/>
</dbReference>
<dbReference type="InterPro" id="IPR036513">
    <property type="entry name" value="STAS_dom_sf"/>
</dbReference>
<dbReference type="NCBIfam" id="TIGR00377">
    <property type="entry name" value="ant_ant_sig"/>
    <property type="match status" value="1"/>
</dbReference>
<keyword evidence="6" id="KW-1185">Reference proteome</keyword>
<gene>
    <name evidence="5" type="ORF">IQ251_03775</name>
</gene>
<evidence type="ECO:0000259" key="4">
    <source>
        <dbReference type="PROSITE" id="PS50801"/>
    </source>
</evidence>
<reference evidence="5" key="1">
    <citation type="submission" date="2020-10" db="EMBL/GenBank/DDBJ databases">
        <title>Diversity and distribution of actinomycetes associated with coral in the coast of Hainan.</title>
        <authorList>
            <person name="Li F."/>
        </authorList>
    </citation>
    <scope>NUCLEOTIDE SEQUENCE</scope>
    <source>
        <strain evidence="5">HNM0983</strain>
    </source>
</reference>
<dbReference type="PROSITE" id="PS50801">
    <property type="entry name" value="STAS"/>
    <property type="match status" value="1"/>
</dbReference>
<dbReference type="PANTHER" id="PTHR33495">
    <property type="entry name" value="ANTI-SIGMA FACTOR ANTAGONIST TM_1081-RELATED-RELATED"/>
    <property type="match status" value="1"/>
</dbReference>
<evidence type="ECO:0000256" key="2">
    <source>
        <dbReference type="RuleBase" id="RU003749"/>
    </source>
</evidence>
<evidence type="ECO:0000256" key="3">
    <source>
        <dbReference type="SAM" id="MobiDB-lite"/>
    </source>
</evidence>
<evidence type="ECO:0000313" key="6">
    <source>
        <dbReference type="Proteomes" id="UP000598360"/>
    </source>
</evidence>
<dbReference type="AlphaFoldDB" id="A0A929B9D9"/>